<dbReference type="GeneID" id="106744616"/>
<keyword evidence="8 10" id="KW-0675">Receptor</keyword>
<dbReference type="OrthoDB" id="6617147at2759"/>
<feature type="transmembrane region" description="Helical" evidence="10">
    <location>
        <begin position="195"/>
        <end position="226"/>
    </location>
</feature>
<dbReference type="PANTHER" id="PTHR21137:SF35">
    <property type="entry name" value="ODORANT RECEPTOR 19A-RELATED"/>
    <property type="match status" value="1"/>
</dbReference>
<evidence type="ECO:0000256" key="4">
    <source>
        <dbReference type="ARBA" id="ARBA00022692"/>
    </source>
</evidence>
<feature type="transmembrane region" description="Helical" evidence="10">
    <location>
        <begin position="311"/>
        <end position="332"/>
    </location>
</feature>
<keyword evidence="5 10" id="KW-0552">Olfaction</keyword>
<evidence type="ECO:0000256" key="2">
    <source>
        <dbReference type="ARBA" id="ARBA00022475"/>
    </source>
</evidence>
<evidence type="ECO:0000256" key="5">
    <source>
        <dbReference type="ARBA" id="ARBA00022725"/>
    </source>
</evidence>
<sequence length="407" mass="45756">MAKTVIIPWSNVNCEKDIIGALVWSKWILRVLGIWPLVFPNTSTIEKILATVSFTLCWSALGFLLVPMVVFTLSDRTITSDKVKMLGPLGYVLTSMLKYMFLVVRHRNIRRGIRVLSVDWRAVQQEAYRTIMIQDSAKGHVLSKFCVAFMYCGGLSYHTVMPFLSQRAGDEQNATVGPVPYPGFDIIFDLRFVPAYMFVFCAQCFSGIVMFNVTTAVCCLAAMFVAHACGQIEIVMARVESLMMSVQSNRTNPEHRMAVIVKHHVHALRFSASIGGILSEICLIEVVGSTLIICLLEYYCLTEWQNSDSVAILTYFFLLTSFVFNIFMFCYIGELLTDQCSKVGYTSYKIEWYHLPGKIALDLTLMISMSHNPIKITAGKLISLSFSSFGNVLKTSVAYLNLLRTVV</sequence>
<keyword evidence="6 10" id="KW-1133">Transmembrane helix</keyword>
<dbReference type="PANTHER" id="PTHR21137">
    <property type="entry name" value="ODORANT RECEPTOR"/>
    <property type="match status" value="1"/>
</dbReference>
<evidence type="ECO:0000313" key="12">
    <source>
        <dbReference type="RefSeq" id="XP_014475022.1"/>
    </source>
</evidence>
<protein>
    <recommendedName>
        <fullName evidence="10">Odorant receptor</fullName>
    </recommendedName>
</protein>
<gene>
    <name evidence="12" type="primary">LOC106744616</name>
</gene>
<feature type="transmembrane region" description="Helical" evidence="10">
    <location>
        <begin position="141"/>
        <end position="160"/>
    </location>
</feature>
<evidence type="ECO:0000256" key="7">
    <source>
        <dbReference type="ARBA" id="ARBA00023136"/>
    </source>
</evidence>
<evidence type="ECO:0000256" key="6">
    <source>
        <dbReference type="ARBA" id="ARBA00022989"/>
    </source>
</evidence>
<keyword evidence="3 10" id="KW-0716">Sensory transduction</keyword>
<dbReference type="GO" id="GO:0005886">
    <property type="term" value="C:plasma membrane"/>
    <property type="evidence" value="ECO:0007669"/>
    <property type="project" value="UniProtKB-SubCell"/>
</dbReference>
<dbReference type="GO" id="GO:0005549">
    <property type="term" value="F:odorant binding"/>
    <property type="evidence" value="ECO:0007669"/>
    <property type="project" value="InterPro"/>
</dbReference>
<comment type="subcellular location">
    <subcellularLocation>
        <location evidence="1 10">Cell membrane</location>
        <topology evidence="1 10">Multi-pass membrane protein</topology>
    </subcellularLocation>
</comment>
<feature type="transmembrane region" description="Helical" evidence="10">
    <location>
        <begin position="48"/>
        <end position="73"/>
    </location>
</feature>
<dbReference type="InterPro" id="IPR004117">
    <property type="entry name" value="7tm6_olfct_rcpt"/>
</dbReference>
<dbReference type="AlphaFoldDB" id="A0A6P3X9U1"/>
<keyword evidence="4 10" id="KW-0812">Transmembrane</keyword>
<comment type="caution">
    <text evidence="10">Lacks conserved residue(s) required for the propagation of feature annotation.</text>
</comment>
<dbReference type="Pfam" id="PF02949">
    <property type="entry name" value="7tm_6"/>
    <property type="match status" value="1"/>
</dbReference>
<dbReference type="RefSeq" id="XP_014475022.1">
    <property type="nucleotide sequence ID" value="XM_014619536.1"/>
</dbReference>
<feature type="transmembrane region" description="Helical" evidence="10">
    <location>
        <begin position="277"/>
        <end position="299"/>
    </location>
</feature>
<name>A0A6P3X9U1_DINQU</name>
<comment type="similarity">
    <text evidence="10">Belongs to the insect chemoreceptor superfamily. Heteromeric odorant receptor channel (TC 1.A.69) family.</text>
</comment>
<dbReference type="GO" id="GO:0004984">
    <property type="term" value="F:olfactory receptor activity"/>
    <property type="evidence" value="ECO:0007669"/>
    <property type="project" value="InterPro"/>
</dbReference>
<keyword evidence="2" id="KW-1003">Cell membrane</keyword>
<feature type="transmembrane region" description="Helical" evidence="10">
    <location>
        <begin position="85"/>
        <end position="104"/>
    </location>
</feature>
<evidence type="ECO:0000256" key="9">
    <source>
        <dbReference type="ARBA" id="ARBA00023224"/>
    </source>
</evidence>
<evidence type="ECO:0000256" key="3">
    <source>
        <dbReference type="ARBA" id="ARBA00022606"/>
    </source>
</evidence>
<keyword evidence="9 10" id="KW-0807">Transducer</keyword>
<organism evidence="11 12">
    <name type="scientific">Dinoponera quadriceps</name>
    <name type="common">South American ant</name>
    <dbReference type="NCBI Taxonomy" id="609295"/>
    <lineage>
        <taxon>Eukaryota</taxon>
        <taxon>Metazoa</taxon>
        <taxon>Ecdysozoa</taxon>
        <taxon>Arthropoda</taxon>
        <taxon>Hexapoda</taxon>
        <taxon>Insecta</taxon>
        <taxon>Pterygota</taxon>
        <taxon>Neoptera</taxon>
        <taxon>Endopterygota</taxon>
        <taxon>Hymenoptera</taxon>
        <taxon>Apocrita</taxon>
        <taxon>Aculeata</taxon>
        <taxon>Formicoidea</taxon>
        <taxon>Formicidae</taxon>
        <taxon>Ponerinae</taxon>
        <taxon>Ponerini</taxon>
        <taxon>Dinoponera</taxon>
    </lineage>
</organism>
<evidence type="ECO:0000256" key="8">
    <source>
        <dbReference type="ARBA" id="ARBA00023170"/>
    </source>
</evidence>
<keyword evidence="7 10" id="KW-0472">Membrane</keyword>
<reference evidence="12" key="1">
    <citation type="submission" date="2025-08" db="UniProtKB">
        <authorList>
            <consortium name="RefSeq"/>
        </authorList>
    </citation>
    <scope>IDENTIFICATION</scope>
</reference>
<dbReference type="Proteomes" id="UP000515204">
    <property type="component" value="Unplaced"/>
</dbReference>
<proteinExistence type="inferred from homology"/>
<evidence type="ECO:0000256" key="1">
    <source>
        <dbReference type="ARBA" id="ARBA00004651"/>
    </source>
</evidence>
<keyword evidence="11" id="KW-1185">Reference proteome</keyword>
<evidence type="ECO:0000256" key="10">
    <source>
        <dbReference type="RuleBase" id="RU351113"/>
    </source>
</evidence>
<evidence type="ECO:0000313" key="11">
    <source>
        <dbReference type="Proteomes" id="UP000515204"/>
    </source>
</evidence>
<dbReference type="KEGG" id="dqu:106744616"/>
<accession>A0A6P3X9U1</accession>
<dbReference type="GO" id="GO:0007165">
    <property type="term" value="P:signal transduction"/>
    <property type="evidence" value="ECO:0007669"/>
    <property type="project" value="UniProtKB-KW"/>
</dbReference>